<dbReference type="Gene3D" id="2.60.40.3350">
    <property type="match status" value="1"/>
</dbReference>
<gene>
    <name evidence="2" type="ORF">LCGC14_2600560</name>
</gene>
<feature type="domain" description="BppU N-terminal" evidence="1">
    <location>
        <begin position="18"/>
        <end position="76"/>
    </location>
</feature>
<dbReference type="InterPro" id="IPR018913">
    <property type="entry name" value="BppU_N"/>
</dbReference>
<reference evidence="2" key="1">
    <citation type="journal article" date="2015" name="Nature">
        <title>Complex archaea that bridge the gap between prokaryotes and eukaryotes.</title>
        <authorList>
            <person name="Spang A."/>
            <person name="Saw J.H."/>
            <person name="Jorgensen S.L."/>
            <person name="Zaremba-Niedzwiedzka K."/>
            <person name="Martijn J."/>
            <person name="Lind A.E."/>
            <person name="van Eijk R."/>
            <person name="Schleper C."/>
            <person name="Guy L."/>
            <person name="Ettema T.J."/>
        </authorList>
    </citation>
    <scope>NUCLEOTIDE SEQUENCE</scope>
</reference>
<evidence type="ECO:0000313" key="2">
    <source>
        <dbReference type="EMBL" id="KKL05985.1"/>
    </source>
</evidence>
<sequence>MASQTYDFLDHRKGDTFAGVQFTIVKNGSPLDLTGASLRMEMRELTPTGSVGDTFTDDSDGGLTITDAANGVITFDEQVVDILAMLYYYDIEITLSNGDVKTYIVGTWIIIQDVTQPAT</sequence>
<evidence type="ECO:0000259" key="1">
    <source>
        <dbReference type="Pfam" id="PF10651"/>
    </source>
</evidence>
<name>A0A0F9A934_9ZZZZ</name>
<comment type="caution">
    <text evidence="2">The sequence shown here is derived from an EMBL/GenBank/DDBJ whole genome shotgun (WGS) entry which is preliminary data.</text>
</comment>
<protein>
    <recommendedName>
        <fullName evidence="1">BppU N-terminal domain-containing protein</fullName>
    </recommendedName>
</protein>
<dbReference type="AlphaFoldDB" id="A0A0F9A934"/>
<dbReference type="EMBL" id="LAZR01043899">
    <property type="protein sequence ID" value="KKL05985.1"/>
    <property type="molecule type" value="Genomic_DNA"/>
</dbReference>
<dbReference type="Pfam" id="PF10651">
    <property type="entry name" value="BppU_N"/>
    <property type="match status" value="1"/>
</dbReference>
<accession>A0A0F9A934</accession>
<organism evidence="2">
    <name type="scientific">marine sediment metagenome</name>
    <dbReference type="NCBI Taxonomy" id="412755"/>
    <lineage>
        <taxon>unclassified sequences</taxon>
        <taxon>metagenomes</taxon>
        <taxon>ecological metagenomes</taxon>
    </lineage>
</organism>
<proteinExistence type="predicted"/>